<dbReference type="EMBL" id="FCOC02000002">
    <property type="protein sequence ID" value="SAL14738.1"/>
    <property type="molecule type" value="Genomic_DNA"/>
</dbReference>
<accession>A0A158F4D6</accession>
<organism evidence="1 2">
    <name type="scientific">Caballeronia sordidicola</name>
    <name type="common">Burkholderia sordidicola</name>
    <dbReference type="NCBI Taxonomy" id="196367"/>
    <lineage>
        <taxon>Bacteria</taxon>
        <taxon>Pseudomonadati</taxon>
        <taxon>Pseudomonadota</taxon>
        <taxon>Betaproteobacteria</taxon>
        <taxon>Burkholderiales</taxon>
        <taxon>Burkholderiaceae</taxon>
        <taxon>Caballeronia</taxon>
    </lineage>
</organism>
<proteinExistence type="predicted"/>
<reference evidence="1 2" key="1">
    <citation type="submission" date="2016-01" db="EMBL/GenBank/DDBJ databases">
        <authorList>
            <person name="Oliw E.H."/>
        </authorList>
    </citation>
    <scope>NUCLEOTIDE SEQUENCE [LARGE SCALE GENOMIC DNA]</scope>
    <source>
        <strain evidence="1">LMG 22029</strain>
    </source>
</reference>
<evidence type="ECO:0000313" key="2">
    <source>
        <dbReference type="Proteomes" id="UP000054893"/>
    </source>
</evidence>
<dbReference type="Proteomes" id="UP000054893">
    <property type="component" value="Unassembled WGS sequence"/>
</dbReference>
<evidence type="ECO:0000313" key="1">
    <source>
        <dbReference type="EMBL" id="SAL14738.1"/>
    </source>
</evidence>
<gene>
    <name evidence="1" type="ORF">AWB64_00737</name>
</gene>
<dbReference type="AlphaFoldDB" id="A0A158F4D6"/>
<name>A0A158F4D6_CABSO</name>
<sequence>MMRVLNLKGFQKHLMSMPVQINDPAAGHANAGKLQPAESGRITRADIGFNEVSK</sequence>
<dbReference type="RefSeq" id="WP_157766581.1">
    <property type="nucleotide sequence ID" value="NZ_FCOC02000002.1"/>
</dbReference>
<protein>
    <submittedName>
        <fullName evidence="1">Uncharacterized protein</fullName>
    </submittedName>
</protein>